<gene>
    <name evidence="1" type="ORF">AN218_04565</name>
</gene>
<organism evidence="1 2">
    <name type="scientific">Streptomyces nanshensis</name>
    <dbReference type="NCBI Taxonomy" id="518642"/>
    <lineage>
        <taxon>Bacteria</taxon>
        <taxon>Bacillati</taxon>
        <taxon>Actinomycetota</taxon>
        <taxon>Actinomycetes</taxon>
        <taxon>Kitasatosporales</taxon>
        <taxon>Streptomycetaceae</taxon>
        <taxon>Streptomyces</taxon>
    </lineage>
</organism>
<dbReference type="InterPro" id="IPR045638">
    <property type="entry name" value="DUF6409"/>
</dbReference>
<protein>
    <submittedName>
        <fullName evidence="1">Uncharacterized protein</fullName>
    </submittedName>
</protein>
<reference evidence="1 2" key="1">
    <citation type="journal article" date="2016" name="Front. Microbiol.">
        <title>Comparative Genomics Analysis of Streptomyces Species Reveals Their Adaptation to the Marine Environment and Their Diversity at the Genomic Level.</title>
        <authorList>
            <person name="Tian X."/>
            <person name="Zhang Z."/>
            <person name="Yang T."/>
            <person name="Chen M."/>
            <person name="Li J."/>
            <person name="Chen F."/>
            <person name="Yang J."/>
            <person name="Li W."/>
            <person name="Zhang B."/>
            <person name="Zhang Z."/>
            <person name="Wu J."/>
            <person name="Zhang C."/>
            <person name="Long L."/>
            <person name="Xiao J."/>
        </authorList>
    </citation>
    <scope>NUCLEOTIDE SEQUENCE [LARGE SCALE GENOMIC DNA]</scope>
    <source>
        <strain evidence="1 2">SCSIO 10429</strain>
    </source>
</reference>
<sequence>MNDFAVQTHKIIPVLGTVPGSTNPLDISEECQTCHAKDGSKGPCRLDKGTLTVQDLVPGTLVHARPAPSPGYIPTGTGIVARPHGSALDHRDERMTAHDRSAVTTLIWFFPLGNGHGTVHAMFPREITPLRTTLHDLTPEVFDRLARTVGLLRPTATLMRPLFWTLNAIRMGDTSETRRCVHCLTATPADRAECRGCDRIC</sequence>
<dbReference type="RefSeq" id="WP_070015312.1">
    <property type="nucleotide sequence ID" value="NZ_LJGW01000091.1"/>
</dbReference>
<dbReference type="Proteomes" id="UP000176005">
    <property type="component" value="Unassembled WGS sequence"/>
</dbReference>
<dbReference type="AlphaFoldDB" id="A0A1E7LAF7"/>
<evidence type="ECO:0000313" key="1">
    <source>
        <dbReference type="EMBL" id="OEV13225.1"/>
    </source>
</evidence>
<comment type="caution">
    <text evidence="1">The sequence shown here is derived from an EMBL/GenBank/DDBJ whole genome shotgun (WGS) entry which is preliminary data.</text>
</comment>
<keyword evidence="2" id="KW-1185">Reference proteome</keyword>
<proteinExistence type="predicted"/>
<dbReference type="Pfam" id="PF19947">
    <property type="entry name" value="DUF6409"/>
    <property type="match status" value="1"/>
</dbReference>
<accession>A0A1E7LAF7</accession>
<evidence type="ECO:0000313" key="2">
    <source>
        <dbReference type="Proteomes" id="UP000176005"/>
    </source>
</evidence>
<name>A0A1E7LAF7_9ACTN</name>
<dbReference type="EMBL" id="LJGW01000091">
    <property type="protein sequence ID" value="OEV13225.1"/>
    <property type="molecule type" value="Genomic_DNA"/>
</dbReference>